<name>A0A1H5J6C7_9ACTN</name>
<keyword evidence="4" id="KW-1185">Reference proteome</keyword>
<evidence type="ECO:0000259" key="2">
    <source>
        <dbReference type="Pfam" id="PF20283"/>
    </source>
</evidence>
<evidence type="ECO:0000313" key="3">
    <source>
        <dbReference type="EMBL" id="SEE48085.1"/>
    </source>
</evidence>
<dbReference type="Pfam" id="PF20283">
    <property type="entry name" value="CTD7"/>
    <property type="match status" value="1"/>
</dbReference>
<organism evidence="3 4">
    <name type="scientific">Jiangella alba</name>
    <dbReference type="NCBI Taxonomy" id="561176"/>
    <lineage>
        <taxon>Bacteria</taxon>
        <taxon>Bacillati</taxon>
        <taxon>Actinomycetota</taxon>
        <taxon>Actinomycetes</taxon>
        <taxon>Jiangellales</taxon>
        <taxon>Jiangellaceae</taxon>
        <taxon>Jiangella</taxon>
    </lineage>
</organism>
<dbReference type="Pfam" id="PF14130">
    <property type="entry name" value="Cap4_nuclease"/>
    <property type="match status" value="1"/>
</dbReference>
<dbReference type="InterPro" id="IPR025382">
    <property type="entry name" value="Cap4-like_endonuclease_dom"/>
</dbReference>
<accession>A0A1H5J6C7</accession>
<protein>
    <submittedName>
        <fullName evidence="3">Uncharacterized protein</fullName>
    </submittedName>
</protein>
<dbReference type="STRING" id="561176.SAMN04488561_1460"/>
<proteinExistence type="predicted"/>
<sequence length="405" mass="45058">MTSSTPTSGVFDASAAAAGYAMQIRYGLYEALKRLRVGLDWQISLEAGDDIEVQDAPGYANYFQIKHRAEGTNLTDASVDLWKSLRIWCQAVADSQIDLATASFILVTTSQAPSGSIASLLSSDLESRDVPEAARRLDAVIEASDSRTNAKAYAAWLGLDVDTRRALLGRLTIAASGPDIDDVHELLIAELTLSVRRAQVDAFVARLEGWWFQRCIGIFRGTQAAFISGEELDAYLGDLREGFLPENLPVDADIPSLEPALDAFTDHRFVRQVDLVGVGKSRIASAVRDYLRAYTQRSRWTRESLIIPDEIDRYERQLIEEWRYVFDRCADSLPDGASEALKSEVAKQIYQWVEEATAPPIRDRCTERFLVRGSLHMLADRVESGVGWHPEFTARLIALLEPAEI</sequence>
<dbReference type="Proteomes" id="UP000181980">
    <property type="component" value="Unassembled WGS sequence"/>
</dbReference>
<gene>
    <name evidence="3" type="ORF">SAMN04488561_1460</name>
</gene>
<reference evidence="4" key="1">
    <citation type="submission" date="2016-10" db="EMBL/GenBank/DDBJ databases">
        <authorList>
            <person name="Varghese N."/>
            <person name="Submissions S."/>
        </authorList>
    </citation>
    <scope>NUCLEOTIDE SEQUENCE [LARGE SCALE GENOMIC DNA]</scope>
    <source>
        <strain evidence="4">DSM 45237</strain>
    </source>
</reference>
<dbReference type="InterPro" id="IPR046913">
    <property type="entry name" value="ABC-3C_CTD7"/>
</dbReference>
<dbReference type="GO" id="GO:0004518">
    <property type="term" value="F:nuclease activity"/>
    <property type="evidence" value="ECO:0007669"/>
    <property type="project" value="InterPro"/>
</dbReference>
<feature type="domain" description="CD-NTase associated protein 4-like DNA endonuclease" evidence="1">
    <location>
        <begin position="15"/>
        <end position="83"/>
    </location>
</feature>
<evidence type="ECO:0000259" key="1">
    <source>
        <dbReference type="Pfam" id="PF14130"/>
    </source>
</evidence>
<dbReference type="AlphaFoldDB" id="A0A1H5J6C7"/>
<evidence type="ECO:0000313" key="4">
    <source>
        <dbReference type="Proteomes" id="UP000181980"/>
    </source>
</evidence>
<dbReference type="EMBL" id="FNUC01000003">
    <property type="protein sequence ID" value="SEE48085.1"/>
    <property type="molecule type" value="Genomic_DNA"/>
</dbReference>
<feature type="domain" description="ABC-three component systems C-terminal" evidence="2">
    <location>
        <begin position="269"/>
        <end position="395"/>
    </location>
</feature>